<keyword evidence="4" id="KW-0067">ATP-binding</keyword>
<dbReference type="PANTHER" id="PTHR47959:SF1">
    <property type="entry name" value="ATP-DEPENDENT RNA HELICASE DBPA"/>
    <property type="match status" value="1"/>
</dbReference>
<comment type="caution">
    <text evidence="7">The sequence shown here is derived from an EMBL/GenBank/DDBJ whole genome shotgun (WGS) entry which is preliminary data.</text>
</comment>
<dbReference type="GO" id="GO:0003724">
    <property type="term" value="F:RNA helicase activity"/>
    <property type="evidence" value="ECO:0007669"/>
    <property type="project" value="TreeGrafter"/>
</dbReference>
<protein>
    <submittedName>
        <fullName evidence="7">DEAD-box ATP-dependent RNA helicase 22</fullName>
    </submittedName>
</protein>
<gene>
    <name evidence="7" type="ORF">AWC38_SpisGene9</name>
</gene>
<dbReference type="PANTHER" id="PTHR47959">
    <property type="entry name" value="ATP-DEPENDENT RNA HELICASE RHLE-RELATED"/>
    <property type="match status" value="1"/>
</dbReference>
<keyword evidence="8" id="KW-1185">Reference proteome</keyword>
<dbReference type="Pfam" id="PF00271">
    <property type="entry name" value="Helicase_C"/>
    <property type="match status" value="1"/>
</dbReference>
<evidence type="ECO:0000259" key="6">
    <source>
        <dbReference type="PROSITE" id="PS51194"/>
    </source>
</evidence>
<dbReference type="InterPro" id="IPR027417">
    <property type="entry name" value="P-loop_NTPase"/>
</dbReference>
<keyword evidence="1" id="KW-0547">Nucleotide-binding</keyword>
<dbReference type="STRING" id="50429.A0A2B4T2Z6"/>
<evidence type="ECO:0000313" key="8">
    <source>
        <dbReference type="Proteomes" id="UP000225706"/>
    </source>
</evidence>
<evidence type="ECO:0000256" key="5">
    <source>
        <dbReference type="SAM" id="MobiDB-lite"/>
    </source>
</evidence>
<sequence length="476" mass="53092">MLPCTVHKDSKLQINSKHPVILATPSVLSTYSPRTLSNIRVVVTDEADFLLTNGQQEIYEILSYFMGVDITTKRRKKQRLRPKQFICDAEVHDEDSNGHKFVRNVHSPGEASGFYASTTALALQRQFIFVAATLPSRGEKDICNVLREWLPDAELISSDLAHHIVPTVDICYIKVEDALKLPELLRCLNSLVGLIRYPLSTVGRANNKDATSMQEANVDHSTNYSSGKREDEKSYSGERVAERLDLGKETIDGESQRRQGEACVETVGMKNLRVLVFVNTTKAAEEAYNFLSGTAERGESDSVPWKHVILNDQTTTIWQNDPGELDRDAGAKAQRRVVTHTGYIDLWPGKVGQIHKNILPAERIDTLKKFTSGELKVLICTDLASRGLDIPDVSHVIQLDFALSATQVLHRTGRTARAGASGKVINFVAEHDQDLARAIRACHQSQSNDGYQATFSRKRSFRKKLKKNAITLADKL</sequence>
<dbReference type="PROSITE" id="PS51194">
    <property type="entry name" value="HELICASE_CTER"/>
    <property type="match status" value="1"/>
</dbReference>
<dbReference type="AlphaFoldDB" id="A0A2B4T2Z6"/>
<dbReference type="SMART" id="SM00490">
    <property type="entry name" value="HELICc"/>
    <property type="match status" value="1"/>
</dbReference>
<dbReference type="EMBL" id="LSMT01000001">
    <property type="protein sequence ID" value="PFX35017.1"/>
    <property type="molecule type" value="Genomic_DNA"/>
</dbReference>
<evidence type="ECO:0000256" key="1">
    <source>
        <dbReference type="ARBA" id="ARBA00022741"/>
    </source>
</evidence>
<dbReference type="Gene3D" id="3.40.50.300">
    <property type="entry name" value="P-loop containing nucleotide triphosphate hydrolases"/>
    <property type="match status" value="2"/>
</dbReference>
<dbReference type="InterPro" id="IPR001650">
    <property type="entry name" value="Helicase_C-like"/>
</dbReference>
<dbReference type="CDD" id="cd18787">
    <property type="entry name" value="SF2_C_DEAD"/>
    <property type="match status" value="1"/>
</dbReference>
<proteinExistence type="predicted"/>
<evidence type="ECO:0000256" key="4">
    <source>
        <dbReference type="ARBA" id="ARBA00022840"/>
    </source>
</evidence>
<keyword evidence="2" id="KW-0378">Hydrolase</keyword>
<reference evidence="8" key="1">
    <citation type="journal article" date="2017" name="bioRxiv">
        <title>Comparative analysis of the genomes of Stylophora pistillata and Acropora digitifera provides evidence for extensive differences between species of corals.</title>
        <authorList>
            <person name="Voolstra C.R."/>
            <person name="Li Y."/>
            <person name="Liew Y.J."/>
            <person name="Baumgarten S."/>
            <person name="Zoccola D."/>
            <person name="Flot J.-F."/>
            <person name="Tambutte S."/>
            <person name="Allemand D."/>
            <person name="Aranda M."/>
        </authorList>
    </citation>
    <scope>NUCLEOTIDE SEQUENCE [LARGE SCALE GENOMIC DNA]</scope>
</reference>
<dbReference type="GO" id="GO:0016787">
    <property type="term" value="F:hydrolase activity"/>
    <property type="evidence" value="ECO:0007669"/>
    <property type="project" value="UniProtKB-KW"/>
</dbReference>
<evidence type="ECO:0000256" key="3">
    <source>
        <dbReference type="ARBA" id="ARBA00022806"/>
    </source>
</evidence>
<name>A0A2B4T2Z6_STYPI</name>
<accession>A0A2B4T2Z6</accession>
<dbReference type="Proteomes" id="UP000225706">
    <property type="component" value="Unassembled WGS sequence"/>
</dbReference>
<evidence type="ECO:0000256" key="2">
    <source>
        <dbReference type="ARBA" id="ARBA00022801"/>
    </source>
</evidence>
<dbReference type="InterPro" id="IPR050079">
    <property type="entry name" value="DEAD_box_RNA_helicase"/>
</dbReference>
<feature type="compositionally biased region" description="Basic and acidic residues" evidence="5">
    <location>
        <begin position="227"/>
        <end position="239"/>
    </location>
</feature>
<evidence type="ECO:0000313" key="7">
    <source>
        <dbReference type="EMBL" id="PFX35017.1"/>
    </source>
</evidence>
<dbReference type="GO" id="GO:0005524">
    <property type="term" value="F:ATP binding"/>
    <property type="evidence" value="ECO:0007669"/>
    <property type="project" value="UniProtKB-KW"/>
</dbReference>
<keyword evidence="3 7" id="KW-0347">Helicase</keyword>
<dbReference type="GO" id="GO:0005829">
    <property type="term" value="C:cytosol"/>
    <property type="evidence" value="ECO:0007669"/>
    <property type="project" value="TreeGrafter"/>
</dbReference>
<organism evidence="7 8">
    <name type="scientific">Stylophora pistillata</name>
    <name type="common">Smooth cauliflower coral</name>
    <dbReference type="NCBI Taxonomy" id="50429"/>
    <lineage>
        <taxon>Eukaryota</taxon>
        <taxon>Metazoa</taxon>
        <taxon>Cnidaria</taxon>
        <taxon>Anthozoa</taxon>
        <taxon>Hexacorallia</taxon>
        <taxon>Scleractinia</taxon>
        <taxon>Astrocoeniina</taxon>
        <taxon>Pocilloporidae</taxon>
        <taxon>Stylophora</taxon>
    </lineage>
</organism>
<feature type="compositionally biased region" description="Polar residues" evidence="5">
    <location>
        <begin position="208"/>
        <end position="226"/>
    </location>
</feature>
<feature type="region of interest" description="Disordered" evidence="5">
    <location>
        <begin position="208"/>
        <end position="239"/>
    </location>
</feature>
<dbReference type="OrthoDB" id="10256233at2759"/>
<dbReference type="SUPFAM" id="SSF52540">
    <property type="entry name" value="P-loop containing nucleoside triphosphate hydrolases"/>
    <property type="match status" value="1"/>
</dbReference>
<feature type="domain" description="Helicase C-terminal" evidence="6">
    <location>
        <begin position="259"/>
        <end position="462"/>
    </location>
</feature>